<comment type="caution">
    <text evidence="8">Lacks conserved residue(s) required for the propagation of feature annotation.</text>
</comment>
<feature type="active site" description="Proton donor" evidence="8">
    <location>
        <position position="76"/>
    </location>
</feature>
<evidence type="ECO:0000256" key="7">
    <source>
        <dbReference type="ARBA" id="ARBA00051712"/>
    </source>
</evidence>
<dbReference type="InterPro" id="IPR018510">
    <property type="entry name" value="DAP_epimerase_AS"/>
</dbReference>
<dbReference type="UniPathway" id="UPA00034">
    <property type="reaction ID" value="UER00025"/>
</dbReference>
<comment type="subcellular location">
    <subcellularLocation>
        <location evidence="8">Cytoplasm</location>
    </subcellularLocation>
</comment>
<dbReference type="PANTHER" id="PTHR31689:SF0">
    <property type="entry name" value="DIAMINOPIMELATE EPIMERASE"/>
    <property type="match status" value="1"/>
</dbReference>
<proteinExistence type="inferred from homology"/>
<name>A0A5K7YSE8_9BACT</name>
<dbReference type="PANTHER" id="PTHR31689">
    <property type="entry name" value="DIAMINOPIMELATE EPIMERASE, CHLOROPLASTIC"/>
    <property type="match status" value="1"/>
</dbReference>
<dbReference type="Proteomes" id="UP000427769">
    <property type="component" value="Chromosome"/>
</dbReference>
<accession>A0A5K7YSE8</accession>
<comment type="pathway">
    <text evidence="1 8">Amino-acid biosynthesis; L-lysine biosynthesis via DAP pathway; DL-2,6-diaminopimelate from LL-2,6-diaminopimelate: step 1/1.</text>
</comment>
<feature type="active site" evidence="9">
    <location>
        <position position="76"/>
    </location>
</feature>
<dbReference type="Gene3D" id="3.10.310.10">
    <property type="entry name" value="Diaminopimelate Epimerase, Chain A, domain 1"/>
    <property type="match status" value="2"/>
</dbReference>
<comment type="subunit">
    <text evidence="8">Homodimer.</text>
</comment>
<organism evidence="10 11">
    <name type="scientific">Desulfosarcina widdelii</name>
    <dbReference type="NCBI Taxonomy" id="947919"/>
    <lineage>
        <taxon>Bacteria</taxon>
        <taxon>Pseudomonadati</taxon>
        <taxon>Thermodesulfobacteriota</taxon>
        <taxon>Desulfobacteria</taxon>
        <taxon>Desulfobacterales</taxon>
        <taxon>Desulfosarcinaceae</taxon>
        <taxon>Desulfosarcina</taxon>
    </lineage>
</organism>
<feature type="binding site" evidence="8">
    <location>
        <position position="67"/>
    </location>
    <ligand>
        <name>substrate</name>
    </ligand>
</feature>
<evidence type="ECO:0000256" key="4">
    <source>
        <dbReference type="ARBA" id="ARBA00022605"/>
    </source>
</evidence>
<dbReference type="OrthoDB" id="9805408at2"/>
<evidence type="ECO:0000256" key="8">
    <source>
        <dbReference type="HAMAP-Rule" id="MF_00197"/>
    </source>
</evidence>
<dbReference type="EC" id="5.1.1.7" evidence="3 8"/>
<keyword evidence="8" id="KW-0963">Cytoplasm</keyword>
<evidence type="ECO:0000256" key="5">
    <source>
        <dbReference type="ARBA" id="ARBA00023154"/>
    </source>
</evidence>
<feature type="binding site" evidence="8">
    <location>
        <begin position="199"/>
        <end position="200"/>
    </location>
    <ligand>
        <name>substrate</name>
    </ligand>
</feature>
<feature type="binding site" evidence="8">
    <location>
        <begin position="77"/>
        <end position="78"/>
    </location>
    <ligand>
        <name>substrate</name>
    </ligand>
</feature>
<dbReference type="HAMAP" id="MF_00197">
    <property type="entry name" value="DAP_epimerase"/>
    <property type="match status" value="1"/>
</dbReference>
<dbReference type="InterPro" id="IPR001653">
    <property type="entry name" value="DAP_epimerase_DapF"/>
</dbReference>
<dbReference type="KEGG" id="dwd:DSCW_01790"/>
<dbReference type="NCBIfam" id="TIGR00652">
    <property type="entry name" value="DapF"/>
    <property type="match status" value="1"/>
</dbReference>
<feature type="binding site" evidence="8">
    <location>
        <position position="14"/>
    </location>
    <ligand>
        <name>substrate</name>
    </ligand>
</feature>
<evidence type="ECO:0000256" key="1">
    <source>
        <dbReference type="ARBA" id="ARBA00005196"/>
    </source>
</evidence>
<comment type="function">
    <text evidence="8">Catalyzes the stereoinversion of LL-2,6-diaminopimelate (L,L-DAP) to meso-diaminopimelate (meso-DAP), a precursor of L-lysine and an essential component of the bacterial peptidoglycan.</text>
</comment>
<reference evidence="10 11" key="1">
    <citation type="submission" date="2019-11" db="EMBL/GenBank/DDBJ databases">
        <title>Comparative genomics of hydrocarbon-degrading Desulfosarcina strains.</title>
        <authorList>
            <person name="Watanabe M."/>
            <person name="Kojima H."/>
            <person name="Fukui M."/>
        </authorList>
    </citation>
    <scope>NUCLEOTIDE SEQUENCE [LARGE SCALE GENOMIC DNA]</scope>
    <source>
        <strain evidence="10 11">PP31</strain>
    </source>
</reference>
<evidence type="ECO:0000313" key="11">
    <source>
        <dbReference type="Proteomes" id="UP000427769"/>
    </source>
</evidence>
<gene>
    <name evidence="8 10" type="primary">dapF</name>
    <name evidence="10" type="ORF">DSCW_01790</name>
</gene>
<dbReference type="RefSeq" id="WP_155301939.1">
    <property type="nucleotide sequence ID" value="NZ_AP021875.1"/>
</dbReference>
<dbReference type="PROSITE" id="PS01326">
    <property type="entry name" value="DAP_EPIMERASE"/>
    <property type="match status" value="1"/>
</dbReference>
<feature type="binding site" evidence="8">
    <location>
        <position position="181"/>
    </location>
    <ligand>
        <name>substrate</name>
    </ligand>
</feature>
<evidence type="ECO:0000256" key="9">
    <source>
        <dbReference type="PROSITE-ProRule" id="PRU10125"/>
    </source>
</evidence>
<dbReference type="Pfam" id="PF01678">
    <property type="entry name" value="DAP_epimerase"/>
    <property type="match status" value="2"/>
</dbReference>
<feature type="site" description="Could be important to modulate the pK values of the two catalytic cysteine residues" evidence="8">
    <location>
        <position position="199"/>
    </location>
</feature>
<comment type="catalytic activity">
    <reaction evidence="7 8">
        <text>(2S,6S)-2,6-diaminopimelate = meso-2,6-diaminopimelate</text>
        <dbReference type="Rhea" id="RHEA:15393"/>
        <dbReference type="ChEBI" id="CHEBI:57609"/>
        <dbReference type="ChEBI" id="CHEBI:57791"/>
        <dbReference type="EC" id="5.1.1.7"/>
    </reaction>
</comment>
<keyword evidence="5 8" id="KW-0457">Lysine biosynthesis</keyword>
<keyword evidence="6 8" id="KW-0413">Isomerase</keyword>
<keyword evidence="4 8" id="KW-0028">Amino-acid biosynthesis</keyword>
<comment type="similarity">
    <text evidence="2 8">Belongs to the diaminopimelate epimerase family.</text>
</comment>
<dbReference type="SUPFAM" id="SSF54506">
    <property type="entry name" value="Diaminopimelate epimerase-like"/>
    <property type="match status" value="2"/>
</dbReference>
<evidence type="ECO:0000313" key="10">
    <source>
        <dbReference type="EMBL" id="BBO72762.1"/>
    </source>
</evidence>
<keyword evidence="11" id="KW-1185">Reference proteome</keyword>
<protein>
    <recommendedName>
        <fullName evidence="3 8">Diaminopimelate epimerase</fullName>
        <shortName evidence="8">DAP epimerase</shortName>
        <ecNumber evidence="3 8">5.1.1.7</ecNumber>
    </recommendedName>
    <alternativeName>
        <fullName evidence="8">PLP-independent amino acid racemase</fullName>
    </alternativeName>
</protein>
<dbReference type="AlphaFoldDB" id="A0A5K7YSE8"/>
<evidence type="ECO:0000256" key="2">
    <source>
        <dbReference type="ARBA" id="ARBA00010219"/>
    </source>
</evidence>
<feature type="active site" description="Proton acceptor" evidence="8">
    <location>
        <position position="209"/>
    </location>
</feature>
<sequence>MTPIPFFKMSGSGNDFILIDNRTSVVPEARLEELVVGVCRRKMSVGADGMILVEPSENVDFKWRFFNSDGSLPDMCGNGARCAARFAFLNGIAGRKMAFETLAGVIEAEVGDAGVRIRMTDPKDFRLAQRLELDGRSVAASSVNTGVPHAVVMVDDIEAVDVASDGRAIRFHPDFEPDGTNANFVELNPAGEIFIRTYERGVEEETLACGTGNVAAALILAKERGLASPVTLTTRSGGRLTVHFTRRDEGFVDVFLEGDARVIYRGELWEEAWQG</sequence>
<evidence type="ECO:0000256" key="6">
    <source>
        <dbReference type="ARBA" id="ARBA00023235"/>
    </source>
</evidence>
<dbReference type="EMBL" id="AP021875">
    <property type="protein sequence ID" value="BBO72762.1"/>
    <property type="molecule type" value="Genomic_DNA"/>
</dbReference>
<feature type="binding site" evidence="8">
    <location>
        <begin position="210"/>
        <end position="211"/>
    </location>
    <ligand>
        <name>substrate</name>
    </ligand>
</feature>
<dbReference type="GO" id="GO:0008837">
    <property type="term" value="F:diaminopimelate epimerase activity"/>
    <property type="evidence" value="ECO:0007669"/>
    <property type="project" value="UniProtKB-UniRule"/>
</dbReference>
<dbReference type="GO" id="GO:0009089">
    <property type="term" value="P:lysine biosynthetic process via diaminopimelate"/>
    <property type="evidence" value="ECO:0007669"/>
    <property type="project" value="UniProtKB-UniRule"/>
</dbReference>
<dbReference type="GO" id="GO:0005829">
    <property type="term" value="C:cytosol"/>
    <property type="evidence" value="ECO:0007669"/>
    <property type="project" value="TreeGrafter"/>
</dbReference>
<feature type="site" description="Could be important to modulate the pK values of the two catalytic cysteine residues" evidence="8">
    <location>
        <position position="149"/>
    </location>
</feature>
<evidence type="ECO:0000256" key="3">
    <source>
        <dbReference type="ARBA" id="ARBA00013080"/>
    </source>
</evidence>